<keyword evidence="2" id="KW-1185">Reference proteome</keyword>
<organism evidence="1 2">
    <name type="scientific">Nonomuraea solani</name>
    <dbReference type="NCBI Taxonomy" id="1144553"/>
    <lineage>
        <taxon>Bacteria</taxon>
        <taxon>Bacillati</taxon>
        <taxon>Actinomycetota</taxon>
        <taxon>Actinomycetes</taxon>
        <taxon>Streptosporangiales</taxon>
        <taxon>Streptosporangiaceae</taxon>
        <taxon>Nonomuraea</taxon>
    </lineage>
</organism>
<accession>A0A1H6CTJ2</accession>
<proteinExistence type="predicted"/>
<dbReference type="RefSeq" id="WP_235030179.1">
    <property type="nucleotide sequence ID" value="NZ_FNVT01000004.1"/>
</dbReference>
<protein>
    <recommendedName>
        <fullName evidence="3">Flotillin</fullName>
    </recommendedName>
</protein>
<dbReference type="Proteomes" id="UP000236732">
    <property type="component" value="Unassembled WGS sequence"/>
</dbReference>
<reference evidence="1 2" key="1">
    <citation type="submission" date="2016-10" db="EMBL/GenBank/DDBJ databases">
        <authorList>
            <person name="de Groot N.N."/>
        </authorList>
    </citation>
    <scope>NUCLEOTIDE SEQUENCE [LARGE SCALE GENOMIC DNA]</scope>
    <source>
        <strain evidence="1 2">CGMCC 4.7037</strain>
    </source>
</reference>
<sequence length="81" mass="8673">MDLLLAGIIAAMALVSIVLFKLVWRVAEPNEAILISGLGARGRETLGFKIVTGKGALVVPFFQTARRMPCARSSATSRSRT</sequence>
<dbReference type="EMBL" id="FNVT01000004">
    <property type="protein sequence ID" value="SEG76264.1"/>
    <property type="molecule type" value="Genomic_DNA"/>
</dbReference>
<evidence type="ECO:0008006" key="3">
    <source>
        <dbReference type="Google" id="ProtNLM"/>
    </source>
</evidence>
<evidence type="ECO:0000313" key="1">
    <source>
        <dbReference type="EMBL" id="SEG76264.1"/>
    </source>
</evidence>
<evidence type="ECO:0000313" key="2">
    <source>
        <dbReference type="Proteomes" id="UP000236732"/>
    </source>
</evidence>
<dbReference type="AlphaFoldDB" id="A0A1H6CTJ2"/>
<name>A0A1H6CTJ2_9ACTN</name>
<gene>
    <name evidence="1" type="ORF">SAMN05444920_104368</name>
</gene>